<organism evidence="2 3">
    <name type="scientific">Actinocorallia aurantiaca</name>
    <dbReference type="NCBI Taxonomy" id="46204"/>
    <lineage>
        <taxon>Bacteria</taxon>
        <taxon>Bacillati</taxon>
        <taxon>Actinomycetota</taxon>
        <taxon>Actinomycetes</taxon>
        <taxon>Streptosporangiales</taxon>
        <taxon>Thermomonosporaceae</taxon>
        <taxon>Actinocorallia</taxon>
    </lineage>
</organism>
<dbReference type="InterPro" id="IPR006944">
    <property type="entry name" value="Phage/GTA_portal"/>
</dbReference>
<name>A0ABP6H8L3_9ACTN</name>
<evidence type="ECO:0000313" key="3">
    <source>
        <dbReference type="Proteomes" id="UP001501842"/>
    </source>
</evidence>
<dbReference type="Pfam" id="PF04860">
    <property type="entry name" value="Phage_portal"/>
    <property type="match status" value="1"/>
</dbReference>
<dbReference type="InterPro" id="IPR006427">
    <property type="entry name" value="Portal_HK97"/>
</dbReference>
<dbReference type="Proteomes" id="UP001501842">
    <property type="component" value="Unassembled WGS sequence"/>
</dbReference>
<gene>
    <name evidence="2" type="ORF">GCM10010439_69560</name>
</gene>
<evidence type="ECO:0000256" key="1">
    <source>
        <dbReference type="SAM" id="MobiDB-lite"/>
    </source>
</evidence>
<feature type="region of interest" description="Disordered" evidence="1">
    <location>
        <begin position="367"/>
        <end position="412"/>
    </location>
</feature>
<feature type="compositionally biased region" description="Acidic residues" evidence="1">
    <location>
        <begin position="390"/>
        <end position="412"/>
    </location>
</feature>
<dbReference type="NCBIfam" id="TIGR01537">
    <property type="entry name" value="portal_HK97"/>
    <property type="match status" value="1"/>
</dbReference>
<dbReference type="EMBL" id="BAAATZ010000036">
    <property type="protein sequence ID" value="GAA2737854.1"/>
    <property type="molecule type" value="Genomic_DNA"/>
</dbReference>
<protein>
    <submittedName>
        <fullName evidence="2">Phage portal protein</fullName>
    </submittedName>
</protein>
<sequence>MSLWWSRRAQREHSTPTTFNQLAAQLAAARSFADVDVTGSPEGALQSTAVWAAADLIASIASELPIDVLRGTGAERRVLPTPGWLQDPDGSGYGLEDWRYRVMMSWLLRGNAFGMVLARSSAGYLQQVDLLPPDAVSGWLEGGRVRWAVSGRTVPEAELGDVLHRRVNPMAGHVLGLSPVQNLARSVGVNIASSRYGLQWFSDGAHPSGLLVNTEVELEQKQVDTAKQRFLAALRGNREPLVLGKGWDYKQLQITPEESQFLQTQGFSAAECARIFGPGLAEILGYESGGSMTYSNVVDRGLHLLTYALNKWLRRLERLLSDFLPKPQYVRINRNALLETSALQRYQAHQSALQNQWRTVNEVRDLEDLPPVPWGDEPLTKTAPAPAPEPEPDEGDDDPDPDDPADDGDPEE</sequence>
<comment type="caution">
    <text evidence="2">The sequence shown here is derived from an EMBL/GenBank/DDBJ whole genome shotgun (WGS) entry which is preliminary data.</text>
</comment>
<reference evidence="3" key="1">
    <citation type="journal article" date="2019" name="Int. J. Syst. Evol. Microbiol.">
        <title>The Global Catalogue of Microorganisms (GCM) 10K type strain sequencing project: providing services to taxonomists for standard genome sequencing and annotation.</title>
        <authorList>
            <consortium name="The Broad Institute Genomics Platform"/>
            <consortium name="The Broad Institute Genome Sequencing Center for Infectious Disease"/>
            <person name="Wu L."/>
            <person name="Ma J."/>
        </authorList>
    </citation>
    <scope>NUCLEOTIDE SEQUENCE [LARGE SCALE GENOMIC DNA]</scope>
    <source>
        <strain evidence="3">JCM 8201</strain>
    </source>
</reference>
<evidence type="ECO:0000313" key="2">
    <source>
        <dbReference type="EMBL" id="GAA2737854.1"/>
    </source>
</evidence>
<accession>A0ABP6H8L3</accession>
<keyword evidence="3" id="KW-1185">Reference proteome</keyword>
<proteinExistence type="predicted"/>
<dbReference type="RefSeq" id="WP_344457444.1">
    <property type="nucleotide sequence ID" value="NZ_BAAATZ010000036.1"/>
</dbReference>